<evidence type="ECO:0000256" key="2">
    <source>
        <dbReference type="SAM" id="MobiDB-lite"/>
    </source>
</evidence>
<evidence type="ECO:0000256" key="1">
    <source>
        <dbReference type="PROSITE-ProRule" id="PRU00339"/>
    </source>
</evidence>
<feature type="region of interest" description="Disordered" evidence="2">
    <location>
        <begin position="197"/>
        <end position="286"/>
    </location>
</feature>
<dbReference type="InterPro" id="IPR049152">
    <property type="entry name" value="EFR3-like_ARM"/>
</dbReference>
<proteinExistence type="predicted"/>
<evidence type="ECO:0000259" key="3">
    <source>
        <dbReference type="Pfam" id="PF13877"/>
    </source>
</evidence>
<protein>
    <submittedName>
        <fullName evidence="4">Protein SEMI-ROLLED LEAF 2</fullName>
    </submittedName>
</protein>
<keyword evidence="5" id="KW-1185">Reference proteome</keyword>
<evidence type="ECO:0000313" key="5">
    <source>
        <dbReference type="Proteomes" id="UP000685013"/>
    </source>
</evidence>
<dbReference type="InterPro" id="IPR055296">
    <property type="entry name" value="SRL2-like"/>
</dbReference>
<feature type="compositionally biased region" description="Basic and acidic residues" evidence="2">
    <location>
        <begin position="202"/>
        <end position="218"/>
    </location>
</feature>
<dbReference type="Pfam" id="PF21052">
    <property type="entry name" value="EFR3_ARM"/>
    <property type="match status" value="1"/>
</dbReference>
<sequence>MADSSGKHGRDQPLDWELSLNGRDKKLKPHAISKEKEGGRQPVKATAADYMKHYDAVNSLSTKSHTEQSFVDAASEKEQGNEYFKQKKFKEAIGCYSRSIALSPTAVAFANRAMAYLKIRRFQEAEDDCTEALNLDDRYIKAYSRRATARKELGKAKEALEDAEFAQRLEPNNQEIKKQHAELRAFVGKAILEKASGASRSSTKEKKMVGKSDSEAKIQDIPPVSSSTLRSGLSAAQEHVEENGGEKAVKESARLEGTEGRSTGAEIRYKREATNGVHKDPNSNLGALERNHVSRKQELKPSVQELASRAASRSMVEAAKNIVAPTTAYQFEVSWRGFSGDRALQARLLKAISPAKLPQIFKNALSAPILIDIVKCVATFFTEEMALAISFLENLAKVPRFSILMMCLPSNEKSDLLKIWDEVFCDEAVPIEYAEMLDSLRSKIGSDLEFSTTFLNLDRFEPLCYMGAHIAVEHPFARFEPLCYMGAHIAVEHPFARFEPLCYMGAHIVVDPPFAQYDFLSTSWLEPSFYWIVFRPAFTSRIWVLGVGLVMGVISRKIFPACGNMCICCPALRSRSRQPVKRYKKLLADIFPKSLDGPQSERKIVKLCEYAAKNPFRIPKIVKYLEDRCCKELRCEQVKCIAIIADTYNKLLSLCKNQMAYFAGSLLKVIAELLDNSKHVDLLILGCQTLTNFIHNQADSTYMHNVESLVPKVCMLALEKGEDQKKLRLRASSLQCISAMVWFMTEYSHIFLEFDEMVRVTLENYDPARDGNSDDNTEPHHNWLNEVARSEGRCGTVGGDVNGSYGIIRPRPNKKDPALLTREESESPRVWSQICVQRMLDLAKESTTMRRVLDPMFIYFDSGRHWVPQQGLALMVLSDMLYFMESSGNQQSILASVIRHLDHKNVSHDPQLKTCIIQVASNLARQIRSGTVLAEIGSVSDLCRHLRKSLQVTVESAGQQELDLNISLQKSIEDCLHEIGRGIGDARPLYDLMAISLENLTSGAVARATIGSLMILAHMISLVSVSSDSQQVFPEALLVQILKVMLHPDTETRVGAHQIFSVLVVPSSNCHLQETSLVQSGTPYKTTAWHSNAATASTSASITALLDKLRREKDGSREEKTGHNIQTNLKENVSLEEDWKQRRNHRNFATFHKIQSIIDRKAGSSSSTEAEPRIMKFSEDQLSQLLSAFWIQANLPDNSPSNIEAIANSFVLTLISARLKSQQDNLMIRFFQLPLSLRNVSLEPYHGTLRPSSQRSVFILSIGMLLFAAKLYHIPHLNHLLKSLVAYDVDPYLVISEDLHVCLKPEVDLREYGSVTDNELARSYLSDLRNKVYEADNVIIDILAQNLSGITELDKNELAKLLLEAFTPDDPYMYGPQSMLDFRKNKSVAHSKESLSFDGDLSNLLVEDEVTSEASVADIARFIPRVPPSPSVSHIMGISQLLESALEVAGQVAGTSVSTSPLPYNAMASQCEALGTGTRKKLSNWLAHENHHTRHDGYCPPFPMSSHSAVEQILSDERHLHGGGLPVDRWLGMRLPPASPFDNFLKAAGC</sequence>
<accession>A0AAV6MUX7</accession>
<feature type="repeat" description="TPR" evidence="1">
    <location>
        <begin position="73"/>
        <end position="106"/>
    </location>
</feature>
<reference evidence="4 5" key="1">
    <citation type="journal article" date="2021" name="Hortic Res">
        <title>The domestication of Cucurbita argyrosperma as revealed by the genome of its wild relative.</title>
        <authorList>
            <person name="Barrera-Redondo J."/>
            <person name="Sanchez-de la Vega G."/>
            <person name="Aguirre-Liguori J.A."/>
            <person name="Castellanos-Morales G."/>
            <person name="Gutierrez-Guerrero Y.T."/>
            <person name="Aguirre-Dugua X."/>
            <person name="Aguirre-Planter E."/>
            <person name="Tenaillon M.I."/>
            <person name="Lira-Saade R."/>
            <person name="Eguiarte L.E."/>
        </authorList>
    </citation>
    <scope>NUCLEOTIDE SEQUENCE [LARGE SCALE GENOMIC DNA]</scope>
    <source>
        <strain evidence="4">JBR-2021</strain>
    </source>
</reference>
<dbReference type="InterPro" id="IPR025986">
    <property type="entry name" value="RPAP3-like_C"/>
</dbReference>
<comment type="caution">
    <text evidence="4">The sequence shown here is derived from an EMBL/GenBank/DDBJ whole genome shotgun (WGS) entry which is preliminary data.</text>
</comment>
<name>A0AAV6MUX7_9ROSI</name>
<dbReference type="Proteomes" id="UP000685013">
    <property type="component" value="Chromosome 12"/>
</dbReference>
<dbReference type="PANTHER" id="PTHR46087">
    <property type="entry name" value="PUTATIVE, EXPRESSED-RELATED"/>
    <property type="match status" value="1"/>
</dbReference>
<feature type="domain" description="RNA-polymerase II-associated protein 3-like C-terminal" evidence="3">
    <location>
        <begin position="324"/>
        <end position="413"/>
    </location>
</feature>
<dbReference type="EMBL" id="JAGKQH010000012">
    <property type="protein sequence ID" value="KAG6586213.1"/>
    <property type="molecule type" value="Genomic_DNA"/>
</dbReference>
<feature type="region of interest" description="Disordered" evidence="2">
    <location>
        <begin position="1"/>
        <end position="42"/>
    </location>
</feature>
<dbReference type="SMART" id="SM00028">
    <property type="entry name" value="TPR"/>
    <property type="match status" value="3"/>
</dbReference>
<dbReference type="InterPro" id="IPR019734">
    <property type="entry name" value="TPR_rpt"/>
</dbReference>
<dbReference type="PROSITE" id="PS50005">
    <property type="entry name" value="TPR"/>
    <property type="match status" value="2"/>
</dbReference>
<keyword evidence="1" id="KW-0802">TPR repeat</keyword>
<feature type="repeat" description="TPR" evidence="1">
    <location>
        <begin position="140"/>
        <end position="173"/>
    </location>
</feature>
<organism evidence="4 5">
    <name type="scientific">Cucurbita argyrosperma subsp. sororia</name>
    <dbReference type="NCBI Taxonomy" id="37648"/>
    <lineage>
        <taxon>Eukaryota</taxon>
        <taxon>Viridiplantae</taxon>
        <taxon>Streptophyta</taxon>
        <taxon>Embryophyta</taxon>
        <taxon>Tracheophyta</taxon>
        <taxon>Spermatophyta</taxon>
        <taxon>Magnoliopsida</taxon>
        <taxon>eudicotyledons</taxon>
        <taxon>Gunneridae</taxon>
        <taxon>Pentapetalae</taxon>
        <taxon>rosids</taxon>
        <taxon>fabids</taxon>
        <taxon>Cucurbitales</taxon>
        <taxon>Cucurbitaceae</taxon>
        <taxon>Cucurbiteae</taxon>
        <taxon>Cucurbita</taxon>
    </lineage>
</organism>
<evidence type="ECO:0000313" key="4">
    <source>
        <dbReference type="EMBL" id="KAG6586213.1"/>
    </source>
</evidence>
<dbReference type="Pfam" id="PF13877">
    <property type="entry name" value="RPAP3_C"/>
    <property type="match status" value="1"/>
</dbReference>
<feature type="compositionally biased region" description="Basic and acidic residues" evidence="2">
    <location>
        <begin position="1"/>
        <end position="13"/>
    </location>
</feature>
<gene>
    <name evidence="4" type="primary">SRL2</name>
    <name evidence="4" type="ORF">SDJN03_18946</name>
</gene>
<feature type="non-terminal residue" evidence="4">
    <location>
        <position position="1"/>
    </location>
</feature>
<dbReference type="PANTHER" id="PTHR46087:SF11">
    <property type="entry name" value="PROTEIN SEMI-ROLLED LEAF 2"/>
    <property type="match status" value="1"/>
</dbReference>
<feature type="compositionally biased region" description="Basic and acidic residues" evidence="2">
    <location>
        <begin position="267"/>
        <end position="281"/>
    </location>
</feature>
<feature type="compositionally biased region" description="Basic and acidic residues" evidence="2">
    <location>
        <begin position="238"/>
        <end position="259"/>
    </location>
</feature>